<evidence type="ECO:0000313" key="2">
    <source>
        <dbReference type="Proteomes" id="UP000887577"/>
    </source>
</evidence>
<feature type="compositionally biased region" description="Polar residues" evidence="1">
    <location>
        <begin position="1"/>
        <end position="21"/>
    </location>
</feature>
<feature type="compositionally biased region" description="Polar residues" evidence="1">
    <location>
        <begin position="37"/>
        <end position="57"/>
    </location>
</feature>
<evidence type="ECO:0000256" key="1">
    <source>
        <dbReference type="SAM" id="MobiDB-lite"/>
    </source>
</evidence>
<dbReference type="Proteomes" id="UP000887577">
    <property type="component" value="Unplaced"/>
</dbReference>
<accession>A0A914YMS4</accession>
<proteinExistence type="predicted"/>
<reference evidence="3" key="1">
    <citation type="submission" date="2022-11" db="UniProtKB">
        <authorList>
            <consortium name="WormBaseParasite"/>
        </authorList>
    </citation>
    <scope>IDENTIFICATION</scope>
</reference>
<organism evidence="2 3">
    <name type="scientific">Panagrolaimus superbus</name>
    <dbReference type="NCBI Taxonomy" id="310955"/>
    <lineage>
        <taxon>Eukaryota</taxon>
        <taxon>Metazoa</taxon>
        <taxon>Ecdysozoa</taxon>
        <taxon>Nematoda</taxon>
        <taxon>Chromadorea</taxon>
        <taxon>Rhabditida</taxon>
        <taxon>Tylenchina</taxon>
        <taxon>Panagrolaimomorpha</taxon>
        <taxon>Panagrolaimoidea</taxon>
        <taxon>Panagrolaimidae</taxon>
        <taxon>Panagrolaimus</taxon>
    </lineage>
</organism>
<keyword evidence="2" id="KW-1185">Reference proteome</keyword>
<name>A0A914YMS4_9BILA</name>
<dbReference type="WBParaSite" id="PSU_v2.g20235.t1">
    <property type="protein sequence ID" value="PSU_v2.g20235.t1"/>
    <property type="gene ID" value="PSU_v2.g20235"/>
</dbReference>
<evidence type="ECO:0000313" key="3">
    <source>
        <dbReference type="WBParaSite" id="PSU_v2.g20235.t1"/>
    </source>
</evidence>
<feature type="region of interest" description="Disordered" evidence="1">
    <location>
        <begin position="1"/>
        <end position="58"/>
    </location>
</feature>
<dbReference type="AlphaFoldDB" id="A0A914YMS4"/>
<protein>
    <submittedName>
        <fullName evidence="3">Uncharacterized protein</fullName>
    </submittedName>
</protein>
<sequence>MNQPNQSSSNNLKSETHQTLPRSLPPIRQQQKEEQQRLINNNPTQNSPSHNSYNTYETDGKENLIISAIIRHPLSLNVAKYERNPAYNSRSGSFNVQYPVTPATAAAGGINSQPISPSAHFKGIEIKKS</sequence>